<feature type="non-terminal residue" evidence="7">
    <location>
        <position position="209"/>
    </location>
</feature>
<evidence type="ECO:0000256" key="5">
    <source>
        <dbReference type="ARBA" id="ARBA00023136"/>
    </source>
</evidence>
<gene>
    <name evidence="7" type="ORF">B1B_13710</name>
</gene>
<comment type="subcellular location">
    <subcellularLocation>
        <location evidence="1">Cell membrane</location>
        <topology evidence="1">Multi-pass membrane protein</topology>
    </subcellularLocation>
</comment>
<dbReference type="AlphaFoldDB" id="T0ZH11"/>
<feature type="transmembrane region" description="Helical" evidence="6">
    <location>
        <begin position="16"/>
        <end position="40"/>
    </location>
</feature>
<evidence type="ECO:0000256" key="6">
    <source>
        <dbReference type="SAM" id="Phobius"/>
    </source>
</evidence>
<keyword evidence="4 6" id="KW-1133">Transmembrane helix</keyword>
<dbReference type="SUPFAM" id="SSF103473">
    <property type="entry name" value="MFS general substrate transporter"/>
    <property type="match status" value="1"/>
</dbReference>
<feature type="transmembrane region" description="Helical" evidence="6">
    <location>
        <begin position="93"/>
        <end position="114"/>
    </location>
</feature>
<keyword evidence="2" id="KW-1003">Cell membrane</keyword>
<dbReference type="InterPro" id="IPR011701">
    <property type="entry name" value="MFS"/>
</dbReference>
<evidence type="ECO:0000256" key="3">
    <source>
        <dbReference type="ARBA" id="ARBA00022692"/>
    </source>
</evidence>
<dbReference type="EMBL" id="AUZY01009037">
    <property type="protein sequence ID" value="EQD43662.1"/>
    <property type="molecule type" value="Genomic_DNA"/>
</dbReference>
<dbReference type="Pfam" id="PF07690">
    <property type="entry name" value="MFS_1"/>
    <property type="match status" value="1"/>
</dbReference>
<feature type="transmembrane region" description="Helical" evidence="6">
    <location>
        <begin position="170"/>
        <end position="188"/>
    </location>
</feature>
<evidence type="ECO:0000256" key="2">
    <source>
        <dbReference type="ARBA" id="ARBA00022475"/>
    </source>
</evidence>
<comment type="caution">
    <text evidence="7">The sequence shown here is derived from an EMBL/GenBank/DDBJ whole genome shotgun (WGS) entry which is preliminary data.</text>
</comment>
<evidence type="ECO:0000313" key="7">
    <source>
        <dbReference type="EMBL" id="EQD43662.1"/>
    </source>
</evidence>
<proteinExistence type="predicted"/>
<reference evidence="7" key="2">
    <citation type="journal article" date="2014" name="ISME J.">
        <title>Microbial stratification in low pH oxic and suboxic macroscopic growths along an acid mine drainage.</title>
        <authorList>
            <person name="Mendez-Garcia C."/>
            <person name="Mesa V."/>
            <person name="Sprenger R.R."/>
            <person name="Richter M."/>
            <person name="Diez M.S."/>
            <person name="Solano J."/>
            <person name="Bargiela R."/>
            <person name="Golyshina O.V."/>
            <person name="Manteca A."/>
            <person name="Ramos J.L."/>
            <person name="Gallego J.R."/>
            <person name="Llorente I."/>
            <person name="Martins Dos Santos V.A."/>
            <person name="Jensen O.N."/>
            <person name="Pelaez A.I."/>
            <person name="Sanchez J."/>
            <person name="Ferrer M."/>
        </authorList>
    </citation>
    <scope>NUCLEOTIDE SEQUENCE</scope>
</reference>
<dbReference type="Gene3D" id="1.20.1250.20">
    <property type="entry name" value="MFS general substrate transporter like domains"/>
    <property type="match status" value="1"/>
</dbReference>
<dbReference type="GO" id="GO:0005886">
    <property type="term" value="C:plasma membrane"/>
    <property type="evidence" value="ECO:0007669"/>
    <property type="project" value="UniProtKB-SubCell"/>
</dbReference>
<keyword evidence="3 6" id="KW-0812">Transmembrane</keyword>
<dbReference type="GO" id="GO:0022857">
    <property type="term" value="F:transmembrane transporter activity"/>
    <property type="evidence" value="ECO:0007669"/>
    <property type="project" value="InterPro"/>
</dbReference>
<organism evidence="7">
    <name type="scientific">mine drainage metagenome</name>
    <dbReference type="NCBI Taxonomy" id="410659"/>
    <lineage>
        <taxon>unclassified sequences</taxon>
        <taxon>metagenomes</taxon>
        <taxon>ecological metagenomes</taxon>
    </lineage>
</organism>
<sequence length="209" mass="22652">MSLLVGVWVDRHRRRLLMLVTNIVRALVIGLVPLLAWLGVLRLSALYGVALVIGSLSVVVDVAQLAYVPSLLGRSRLSTGNSWLHASASAAQLGGPGLAGVLVAAVTAPGALLFDAGSFCVSALSLGLIRRPEPAPKPTPQRLRLMSEIGVGMRAVLRNPPVRALALEGLVFNLFFQILQVAFIIYALRDRAVGRPRLRAHPRRRRRRR</sequence>
<dbReference type="PANTHER" id="PTHR23513:SF6">
    <property type="entry name" value="MAJOR FACILITATOR SUPERFAMILY ASSOCIATED DOMAIN-CONTAINING PROTEIN"/>
    <property type="match status" value="1"/>
</dbReference>
<dbReference type="InterPro" id="IPR036259">
    <property type="entry name" value="MFS_trans_sf"/>
</dbReference>
<feature type="transmembrane region" description="Helical" evidence="6">
    <location>
        <begin position="46"/>
        <end position="72"/>
    </location>
</feature>
<protein>
    <submittedName>
        <fullName evidence="7">Major facilitator superfamily MFS_1</fullName>
    </submittedName>
</protein>
<name>T0ZH11_9ZZZZ</name>
<evidence type="ECO:0000256" key="1">
    <source>
        <dbReference type="ARBA" id="ARBA00004651"/>
    </source>
</evidence>
<keyword evidence="5 6" id="KW-0472">Membrane</keyword>
<accession>T0ZH11</accession>
<dbReference type="PANTHER" id="PTHR23513">
    <property type="entry name" value="INTEGRAL MEMBRANE EFFLUX PROTEIN-RELATED"/>
    <property type="match status" value="1"/>
</dbReference>
<reference evidence="7" key="1">
    <citation type="submission" date="2013-08" db="EMBL/GenBank/DDBJ databases">
        <authorList>
            <person name="Mendez C."/>
            <person name="Richter M."/>
            <person name="Ferrer M."/>
            <person name="Sanchez J."/>
        </authorList>
    </citation>
    <scope>NUCLEOTIDE SEQUENCE</scope>
</reference>
<evidence type="ECO:0000256" key="4">
    <source>
        <dbReference type="ARBA" id="ARBA00022989"/>
    </source>
</evidence>